<evidence type="ECO:0000313" key="3">
    <source>
        <dbReference type="EMBL" id="CAH2095075.1"/>
    </source>
</evidence>
<evidence type="ECO:0000313" key="4">
    <source>
        <dbReference type="Proteomes" id="UP001153954"/>
    </source>
</evidence>
<feature type="domain" description="PiggyBac transposable element-derived protein" evidence="2">
    <location>
        <begin position="117"/>
        <end position="495"/>
    </location>
</feature>
<evidence type="ECO:0000259" key="2">
    <source>
        <dbReference type="Pfam" id="PF13843"/>
    </source>
</evidence>
<feature type="compositionally biased region" description="Pro residues" evidence="1">
    <location>
        <begin position="535"/>
        <end position="544"/>
    </location>
</feature>
<dbReference type="Proteomes" id="UP001153954">
    <property type="component" value="Unassembled WGS sequence"/>
</dbReference>
<keyword evidence="4" id="KW-1185">Reference proteome</keyword>
<evidence type="ECO:0000256" key="1">
    <source>
        <dbReference type="SAM" id="MobiDB-lite"/>
    </source>
</evidence>
<name>A0AAU9UE52_EUPED</name>
<dbReference type="PANTHER" id="PTHR46599:SF3">
    <property type="entry name" value="PIGGYBAC TRANSPOSABLE ELEMENT-DERIVED PROTEIN 4"/>
    <property type="match status" value="1"/>
</dbReference>
<feature type="region of interest" description="Disordered" evidence="1">
    <location>
        <begin position="530"/>
        <end position="549"/>
    </location>
</feature>
<gene>
    <name evidence="3" type="ORF">EEDITHA_LOCUS10568</name>
</gene>
<dbReference type="AlphaFoldDB" id="A0AAU9UE52"/>
<comment type="caution">
    <text evidence="3">The sequence shown here is derived from an EMBL/GenBank/DDBJ whole genome shotgun (WGS) entry which is preliminary data.</text>
</comment>
<accession>A0AAU9UE52</accession>
<sequence>MGSALNKIYIADFDIKLELTKPDVSGSEIDVDNNFVDFSLCQGNFSEYSAEFDHLDDPTHAEAIQRTGAEANVTFRGDLEDGDLLFFDWRGDINNFEGVREIFTGPSGPMFEVAGLTPLEVLKKIWDDDIIDHIVRETNRYANQMQVKAASKINSRMSRWRDTTGEEIWRFFTIIMLQSFVVNNVEREYWYPSNEQLKIGAFEKIMFFNRFLLLKRCLQFVDNTVLPENPSEFDKVMPVIKHLNQKFSTLYLPEQNVAIKESLLPWKGPLPFAQLIATKRAKVGVKSYELCESRTGYLWRMEVYSGKGHVHAPQEAPQEAIEGKKVENDSESATSEIVYTLMKPLFGKGHTIVMDNSCNAPLLSRLLKTKHKTDTMGSLRLNREFVPETLKCKNKENMKVGEVCFSTTKDLSVVVWKDKNVVAMISTFHQPQVGGNEKYGYKYKPKVMLDYNLSMGGVDHKDQTLHAFPLERVRNTCWYQKLFRRLLNVSVHNAMVIYNHDRTQKSQLGNRDFRLQLVREMLQMCSISGTNCSPTKPPKPPSPTPLSQLHLPAKNQKSQRCKLCYEAKVRRATVWRCSTCQVNLCIEGCYTAYHVKYVCK</sequence>
<proteinExistence type="predicted"/>
<dbReference type="EMBL" id="CAKOGL010000015">
    <property type="protein sequence ID" value="CAH2095075.1"/>
    <property type="molecule type" value="Genomic_DNA"/>
</dbReference>
<organism evidence="3 4">
    <name type="scientific">Euphydryas editha</name>
    <name type="common">Edith's checkerspot</name>
    <dbReference type="NCBI Taxonomy" id="104508"/>
    <lineage>
        <taxon>Eukaryota</taxon>
        <taxon>Metazoa</taxon>
        <taxon>Ecdysozoa</taxon>
        <taxon>Arthropoda</taxon>
        <taxon>Hexapoda</taxon>
        <taxon>Insecta</taxon>
        <taxon>Pterygota</taxon>
        <taxon>Neoptera</taxon>
        <taxon>Endopterygota</taxon>
        <taxon>Lepidoptera</taxon>
        <taxon>Glossata</taxon>
        <taxon>Ditrysia</taxon>
        <taxon>Papilionoidea</taxon>
        <taxon>Nymphalidae</taxon>
        <taxon>Nymphalinae</taxon>
        <taxon>Euphydryas</taxon>
    </lineage>
</organism>
<dbReference type="PANTHER" id="PTHR46599">
    <property type="entry name" value="PIGGYBAC TRANSPOSABLE ELEMENT-DERIVED PROTEIN 4"/>
    <property type="match status" value="1"/>
</dbReference>
<reference evidence="3" key="1">
    <citation type="submission" date="2022-03" db="EMBL/GenBank/DDBJ databases">
        <authorList>
            <person name="Tunstrom K."/>
        </authorList>
    </citation>
    <scope>NUCLEOTIDE SEQUENCE</scope>
</reference>
<dbReference type="Pfam" id="PF13843">
    <property type="entry name" value="DDE_Tnp_1_7"/>
    <property type="match status" value="1"/>
</dbReference>
<protein>
    <recommendedName>
        <fullName evidence="2">PiggyBac transposable element-derived protein domain-containing protein</fullName>
    </recommendedName>
</protein>
<dbReference type="InterPro" id="IPR029526">
    <property type="entry name" value="PGBD"/>
</dbReference>